<keyword evidence="11" id="KW-1185">Reference proteome</keyword>
<organism evidence="11 12">
    <name type="scientific">Haemonchus contortus</name>
    <name type="common">Barber pole worm</name>
    <dbReference type="NCBI Taxonomy" id="6289"/>
    <lineage>
        <taxon>Eukaryota</taxon>
        <taxon>Metazoa</taxon>
        <taxon>Ecdysozoa</taxon>
        <taxon>Nematoda</taxon>
        <taxon>Chromadorea</taxon>
        <taxon>Rhabditida</taxon>
        <taxon>Rhabditina</taxon>
        <taxon>Rhabditomorpha</taxon>
        <taxon>Strongyloidea</taxon>
        <taxon>Trichostrongylidae</taxon>
        <taxon>Haemonchus</taxon>
    </lineage>
</organism>
<dbReference type="AlphaFoldDB" id="A0A7I4YAE9"/>
<comment type="similarity">
    <text evidence="2 9">Belongs to the chondroitin N-acetylgalactosaminyltransferase family.</text>
</comment>
<dbReference type="GO" id="GO:0032580">
    <property type="term" value="C:Golgi cisterna membrane"/>
    <property type="evidence" value="ECO:0007669"/>
    <property type="project" value="UniProtKB-SubCell"/>
</dbReference>
<evidence type="ECO:0000256" key="1">
    <source>
        <dbReference type="ARBA" id="ARBA00004447"/>
    </source>
</evidence>
<dbReference type="InterPro" id="IPR008428">
    <property type="entry name" value="Chond_GalNAc"/>
</dbReference>
<protein>
    <recommendedName>
        <fullName evidence="9">Hexosyltransferase</fullName>
        <ecNumber evidence="9">2.4.1.-</ecNumber>
    </recommendedName>
</protein>
<dbReference type="Pfam" id="PF05679">
    <property type="entry name" value="CHGN"/>
    <property type="match status" value="1"/>
</dbReference>
<feature type="region of interest" description="Disordered" evidence="10">
    <location>
        <begin position="566"/>
        <end position="589"/>
    </location>
</feature>
<feature type="compositionally biased region" description="Basic and acidic residues" evidence="10">
    <location>
        <begin position="575"/>
        <end position="587"/>
    </location>
</feature>
<evidence type="ECO:0000256" key="10">
    <source>
        <dbReference type="SAM" id="MobiDB-lite"/>
    </source>
</evidence>
<evidence type="ECO:0000256" key="4">
    <source>
        <dbReference type="ARBA" id="ARBA00022692"/>
    </source>
</evidence>
<evidence type="ECO:0000256" key="5">
    <source>
        <dbReference type="ARBA" id="ARBA00022968"/>
    </source>
</evidence>
<name>A0A7I4YAE9_HAECO</name>
<evidence type="ECO:0000256" key="7">
    <source>
        <dbReference type="ARBA" id="ARBA00023034"/>
    </source>
</evidence>
<evidence type="ECO:0000313" key="11">
    <source>
        <dbReference type="Proteomes" id="UP000025227"/>
    </source>
</evidence>
<dbReference type="OMA" id="YLNRVRM"/>
<reference evidence="12" key="1">
    <citation type="submission" date="2020-12" db="UniProtKB">
        <authorList>
            <consortium name="WormBaseParasite"/>
        </authorList>
    </citation>
    <scope>IDENTIFICATION</scope>
    <source>
        <strain evidence="12">MHco3</strain>
    </source>
</reference>
<keyword evidence="5 9" id="KW-0735">Signal-anchor</keyword>
<evidence type="ECO:0000256" key="9">
    <source>
        <dbReference type="RuleBase" id="RU364016"/>
    </source>
</evidence>
<evidence type="ECO:0000256" key="6">
    <source>
        <dbReference type="ARBA" id="ARBA00022989"/>
    </source>
</evidence>
<proteinExistence type="inferred from homology"/>
<keyword evidence="6" id="KW-1133">Transmembrane helix</keyword>
<dbReference type="OrthoDB" id="9985088at2759"/>
<keyword evidence="8" id="KW-0472">Membrane</keyword>
<dbReference type="Proteomes" id="UP000025227">
    <property type="component" value="Unplaced"/>
</dbReference>
<dbReference type="WBParaSite" id="HCON_00069300-00001">
    <property type="protein sequence ID" value="HCON_00069300-00001"/>
    <property type="gene ID" value="HCON_00069300"/>
</dbReference>
<sequence>FFCETASASNRPVIGGKPWTEPLVMVAGSRTCIPLLGGMMMGALLAVLFFSPEEADIGGDTMCPSRNAPQKEFVDVSEHWTVHLDNMPSPPPNQDATPKVVRARFAATELGIRERLMVGVLAESSLAVAMNASLGRHVPRIHVFADASRIDTDLAQLTNLSPYKPSGQKSHVAVLGLIFNMTFHENFDWFLLVRDSTYINPFELNRFINSVNWNQPVLIGYPAEDGSGRCMLDAGVILSNPSMQKLIQQRHACNLLASGSDADQLAFEKCLQLATNLSCSSEYQGQTYNVWHVDGTQTAHDAIDKWRTYDGFNKSIAVTKLLSDADASALHDHFVSVEVAKVDAEISAMETELNELQKDLDEGPTWPAAVPPYSKPPNRYQVPTWEFFTLKDIFRSEPNQNVRPLEGKDRDDVLEVVAAARQHVESEEPDLEFLQVRNGYRLFDPQRGMDYMVDLVYKDSVTQITVERRVHLCRMVAGTQLMNQVPYVKEDTDMTIVVPVSDESEVLPARRLLARHARLCTAPAEETRKTRVVVALLPGIDPRSATNIANDLEELKRRCKRSGLESDMLQLQDSSDEKAPKEGKSADVRGGSAALDEAIDRYGSGSIFLLLSPHADVQKEFLDRARINTIKHYQVFFPIPFVEYHPTISGMDVEEHEVPTDQKEARDAALARLRDSSPPRRKRPLIVQKDHGRFDSLDFSCMAVYGSDYVVMRPKLLGKRLDLITAFLNQDEVHILRAVEPTLRIRYHQKTCDSDLVEEDYSRCMASKRENIAAKDQLARLLFHEE</sequence>
<dbReference type="InterPro" id="IPR051227">
    <property type="entry name" value="CS_glycosyltransferase"/>
</dbReference>
<dbReference type="Gene3D" id="3.90.550.50">
    <property type="match status" value="1"/>
</dbReference>
<evidence type="ECO:0000256" key="3">
    <source>
        <dbReference type="ARBA" id="ARBA00022679"/>
    </source>
</evidence>
<keyword evidence="3 9" id="KW-0808">Transferase</keyword>
<dbReference type="EC" id="2.4.1.-" evidence="9"/>
<keyword evidence="7 9" id="KW-0333">Golgi apparatus</keyword>
<evidence type="ECO:0000256" key="8">
    <source>
        <dbReference type="ARBA" id="ARBA00023136"/>
    </source>
</evidence>
<evidence type="ECO:0000313" key="12">
    <source>
        <dbReference type="WBParaSite" id="HCON_00069300-00001"/>
    </source>
</evidence>
<keyword evidence="4" id="KW-0812">Transmembrane</keyword>
<dbReference type="PANTHER" id="PTHR12369">
    <property type="entry name" value="CHONDROITIN SYNTHASE"/>
    <property type="match status" value="1"/>
</dbReference>
<comment type="subcellular location">
    <subcellularLocation>
        <location evidence="1 9">Golgi apparatus</location>
        <location evidence="1 9">Golgi stack membrane</location>
        <topology evidence="1 9">Single-pass type II membrane protein</topology>
    </subcellularLocation>
</comment>
<dbReference type="PANTHER" id="PTHR12369:SF13">
    <property type="entry name" value="HEXOSYLTRANSFERASE"/>
    <property type="match status" value="1"/>
</dbReference>
<dbReference type="GO" id="GO:0047238">
    <property type="term" value="F:glucuronosyl-N-acetylgalactosaminyl-proteoglycan 4-beta-N-acetylgalactosaminyltransferase activity"/>
    <property type="evidence" value="ECO:0007669"/>
    <property type="project" value="TreeGrafter"/>
</dbReference>
<evidence type="ECO:0000256" key="2">
    <source>
        <dbReference type="ARBA" id="ARBA00009239"/>
    </source>
</evidence>
<accession>A0A7I4YAE9</accession>